<organism evidence="2 3">
    <name type="scientific">Desmophyllum pertusum</name>
    <dbReference type="NCBI Taxonomy" id="174260"/>
    <lineage>
        <taxon>Eukaryota</taxon>
        <taxon>Metazoa</taxon>
        <taxon>Cnidaria</taxon>
        <taxon>Anthozoa</taxon>
        <taxon>Hexacorallia</taxon>
        <taxon>Scleractinia</taxon>
        <taxon>Caryophylliina</taxon>
        <taxon>Caryophylliidae</taxon>
        <taxon>Desmophyllum</taxon>
    </lineage>
</organism>
<keyword evidence="1" id="KW-0472">Membrane</keyword>
<comment type="caution">
    <text evidence="2">The sequence shown here is derived from an EMBL/GenBank/DDBJ whole genome shotgun (WGS) entry which is preliminary data.</text>
</comment>
<dbReference type="OrthoDB" id="5972516at2759"/>
<protein>
    <submittedName>
        <fullName evidence="2">Uncharacterized protein</fullName>
    </submittedName>
</protein>
<name>A0A9W9ZTQ7_9CNID</name>
<gene>
    <name evidence="2" type="ORF">OS493_004226</name>
</gene>
<keyword evidence="1" id="KW-1133">Transmembrane helix</keyword>
<keyword evidence="3" id="KW-1185">Reference proteome</keyword>
<accession>A0A9W9ZTQ7</accession>
<evidence type="ECO:0000313" key="3">
    <source>
        <dbReference type="Proteomes" id="UP001163046"/>
    </source>
</evidence>
<sequence length="350" mass="39304">MNLAQWDYKKHRDEFEALEEEMIPVRDLMETQLIPQWKKGNYANTQKTAGELLKRLSRTYTVLAQLVQTIYRDGKKGASDQRSSVFYGVCAVAVCAGSVFVGNIPVMVCTCGVSGGTLAYSVNSYYTLGDTLIKLETLWEDTTKMRKEIVKCCAQLDIAKMRAHAESSVPKECVEVAIYVAKRTNLLDAKLVNNFIDCIQELYKIYQKADWKTIRNIIPQEVRDLVLKVPTLGKNLPPLPREKNCVSCLYIYCTEPLISGSKGLRRHEEKCKQKEVGCSVWRCFYALCVGSIFVGNVPGGIACAGTALSGISLVSLTTTIQKLESLLHDMIILANEIEEYRTLLEQQPIY</sequence>
<evidence type="ECO:0000256" key="1">
    <source>
        <dbReference type="SAM" id="Phobius"/>
    </source>
</evidence>
<feature type="transmembrane region" description="Helical" evidence="1">
    <location>
        <begin position="85"/>
        <end position="108"/>
    </location>
</feature>
<dbReference type="Proteomes" id="UP001163046">
    <property type="component" value="Unassembled WGS sequence"/>
</dbReference>
<evidence type="ECO:0000313" key="2">
    <source>
        <dbReference type="EMBL" id="KAJ7387250.1"/>
    </source>
</evidence>
<dbReference type="EMBL" id="MU825874">
    <property type="protein sequence ID" value="KAJ7387250.1"/>
    <property type="molecule type" value="Genomic_DNA"/>
</dbReference>
<reference evidence="2" key="1">
    <citation type="submission" date="2023-01" db="EMBL/GenBank/DDBJ databases">
        <title>Genome assembly of the deep-sea coral Lophelia pertusa.</title>
        <authorList>
            <person name="Herrera S."/>
            <person name="Cordes E."/>
        </authorList>
    </citation>
    <scope>NUCLEOTIDE SEQUENCE</scope>
    <source>
        <strain evidence="2">USNM1676648</strain>
        <tissue evidence="2">Polyp</tissue>
    </source>
</reference>
<proteinExistence type="predicted"/>
<keyword evidence="1" id="KW-0812">Transmembrane</keyword>
<dbReference type="AlphaFoldDB" id="A0A9W9ZTQ7"/>